<dbReference type="Gene3D" id="2.60.40.4350">
    <property type="match status" value="1"/>
</dbReference>
<proteinExistence type="predicted"/>
<dbReference type="Proteomes" id="UP000002383">
    <property type="component" value="Chromosome"/>
</dbReference>
<dbReference type="eggNOG" id="COG1769">
    <property type="taxonomic scope" value="Bacteria"/>
</dbReference>
<evidence type="ECO:0000313" key="1">
    <source>
        <dbReference type="EMBL" id="ACL72874.1"/>
    </source>
</evidence>
<keyword evidence="2" id="KW-1185">Reference proteome</keyword>
<sequence>MANTLSISALDTLFFRESRPFDAVGGSELASVFPPPPRALAGAVKARIAEALGVDWAAFHKDPDGYEIGGHCLKDLIGDGQDPGVLRLRGPWPCLAGERLYPAPLYLLAADQFKRLARLQIGKAAKTHLGTVRLPTLPGGERGLKPLDDHWLTADGLAQVLSGACPAPDQIHHSAELFSAEPRLGIGRNNQTRTAQEGLLYQTRHLRPVPEMHLELDIDGLPEGLPAFDGLVRLGGEGRMAHLDMGKPAAALPAPPRPDADTVGLILTLLTPARVDPGTWLPPGFDKVETKDALCFRGELSGIRLSIHAAVIGKPLREGGWDMARREPRPVASLLPAGSAWYCRVESGTVAAAIDALHGTQVGGDTELGRGLLACALWQKSEDQN</sequence>
<accession>B8GSH0</accession>
<gene>
    <name evidence="1" type="ordered locus">Tgr7_1792</name>
</gene>
<dbReference type="AlphaFoldDB" id="B8GSH0"/>
<dbReference type="STRING" id="396588.Tgr7_1792"/>
<dbReference type="Pfam" id="PF09700">
    <property type="entry name" value="Cas_Cmr3"/>
    <property type="match status" value="1"/>
</dbReference>
<organism evidence="1 2">
    <name type="scientific">Thioalkalivibrio sulfidiphilus (strain HL-EbGR7)</name>
    <dbReference type="NCBI Taxonomy" id="396588"/>
    <lineage>
        <taxon>Bacteria</taxon>
        <taxon>Pseudomonadati</taxon>
        <taxon>Pseudomonadota</taxon>
        <taxon>Gammaproteobacteria</taxon>
        <taxon>Chromatiales</taxon>
        <taxon>Ectothiorhodospiraceae</taxon>
        <taxon>Thioalkalivibrio</taxon>
    </lineage>
</organism>
<dbReference type="InterPro" id="IPR019117">
    <property type="entry name" value="CRISPR-assoc_protein_Cmr3"/>
</dbReference>
<reference evidence="1 2" key="1">
    <citation type="journal article" date="2011" name="Stand. Genomic Sci.">
        <title>Complete genome sequence of 'Thioalkalivibrio sulfidophilus' HL-EbGr7.</title>
        <authorList>
            <person name="Muyzer G."/>
            <person name="Sorokin D.Y."/>
            <person name="Mavromatis K."/>
            <person name="Lapidus A."/>
            <person name="Clum A."/>
            <person name="Ivanova N."/>
            <person name="Pati A."/>
            <person name="d'Haeseleer P."/>
            <person name="Woyke T."/>
            <person name="Kyrpides N.C."/>
        </authorList>
    </citation>
    <scope>NUCLEOTIDE SEQUENCE [LARGE SCALE GENOMIC DNA]</scope>
    <source>
        <strain evidence="1 2">HL-EbGR7</strain>
    </source>
</reference>
<dbReference type="RefSeq" id="WP_012638356.1">
    <property type="nucleotide sequence ID" value="NC_011901.1"/>
</dbReference>
<protein>
    <recommendedName>
        <fullName evidence="3">CRISPR-associated protein, Cmr3 family</fullName>
    </recommendedName>
</protein>
<dbReference type="EMBL" id="CP001339">
    <property type="protein sequence ID" value="ACL72874.1"/>
    <property type="molecule type" value="Genomic_DNA"/>
</dbReference>
<evidence type="ECO:0000313" key="2">
    <source>
        <dbReference type="Proteomes" id="UP000002383"/>
    </source>
</evidence>
<dbReference type="HOGENOM" id="CLU_044328_1_0_6"/>
<dbReference type="KEGG" id="tgr:Tgr7_1792"/>
<dbReference type="Gene3D" id="3.30.70.2940">
    <property type="match status" value="1"/>
</dbReference>
<evidence type="ECO:0008006" key="3">
    <source>
        <dbReference type="Google" id="ProtNLM"/>
    </source>
</evidence>
<name>B8GSH0_THISH</name>